<comment type="similarity">
    <text evidence="6">Belongs to the TVP38/TMEM64 family.</text>
</comment>
<feature type="transmembrane region" description="Helical" evidence="6">
    <location>
        <begin position="198"/>
        <end position="221"/>
    </location>
</feature>
<feature type="domain" description="VTT" evidence="7">
    <location>
        <begin position="77"/>
        <end position="193"/>
    </location>
</feature>
<gene>
    <name evidence="8" type="ORF">NSPZN2_60119</name>
</gene>
<feature type="transmembrane region" description="Helical" evidence="6">
    <location>
        <begin position="141"/>
        <end position="161"/>
    </location>
</feature>
<sequence length="262" mass="27932">MSAITMVSTGMLRTMTTWIKLGCGALAVAAAWWGGSSFDYERYFSPTALAQWINEAGPLGPLLLIGGMVGAVIVPPIPSLPLDLAAGAAFGPFYGALYAVIGAEIGAIVCFLIARVLGREALSHLMKTEHTFCRMCTDHQLMGAMFVARFIPIFSFDVVSYGAGLTNMSLKTFALATLFGMAPPTFAFVYLGSSVVSAQWPLIAVGVVMVACFLAMPKILAQYRTSRFARLFLGPPPDPAAVRREIPLQIRCIGCGARLSPP</sequence>
<comment type="subcellular location">
    <subcellularLocation>
        <location evidence="1 6">Cell membrane</location>
        <topology evidence="1 6">Multi-pass membrane protein</topology>
    </subcellularLocation>
</comment>
<evidence type="ECO:0000313" key="8">
    <source>
        <dbReference type="EMBL" id="CAE6793428.1"/>
    </source>
</evidence>
<organism evidence="8 9">
    <name type="scientific">Nitrospira defluvii</name>
    <dbReference type="NCBI Taxonomy" id="330214"/>
    <lineage>
        <taxon>Bacteria</taxon>
        <taxon>Pseudomonadati</taxon>
        <taxon>Nitrospirota</taxon>
        <taxon>Nitrospiria</taxon>
        <taxon>Nitrospirales</taxon>
        <taxon>Nitrospiraceae</taxon>
        <taxon>Nitrospira</taxon>
    </lineage>
</organism>
<feature type="transmembrane region" description="Helical" evidence="6">
    <location>
        <begin position="61"/>
        <end position="82"/>
    </location>
</feature>
<keyword evidence="2 6" id="KW-1003">Cell membrane</keyword>
<keyword evidence="5 6" id="KW-0472">Membrane</keyword>
<dbReference type="Pfam" id="PF09335">
    <property type="entry name" value="VTT_dom"/>
    <property type="match status" value="1"/>
</dbReference>
<feature type="transmembrane region" description="Helical" evidence="6">
    <location>
        <begin position="173"/>
        <end position="192"/>
    </location>
</feature>
<evidence type="ECO:0000256" key="3">
    <source>
        <dbReference type="ARBA" id="ARBA00022692"/>
    </source>
</evidence>
<evidence type="ECO:0000259" key="7">
    <source>
        <dbReference type="Pfam" id="PF09335"/>
    </source>
</evidence>
<evidence type="ECO:0000256" key="4">
    <source>
        <dbReference type="ARBA" id="ARBA00022989"/>
    </source>
</evidence>
<name>A0ABM8S7R1_9BACT</name>
<feature type="transmembrane region" description="Helical" evidence="6">
    <location>
        <begin position="94"/>
        <end position="117"/>
    </location>
</feature>
<reference evidence="8 9" key="1">
    <citation type="submission" date="2021-02" db="EMBL/GenBank/DDBJ databases">
        <authorList>
            <person name="Han P."/>
        </authorList>
    </citation>
    <scope>NUCLEOTIDE SEQUENCE [LARGE SCALE GENOMIC DNA]</scope>
    <source>
        <strain evidence="8">Candidatus Nitrospira sp. ZN2</strain>
    </source>
</reference>
<dbReference type="PANTHER" id="PTHR12677:SF59">
    <property type="entry name" value="GOLGI APPARATUS MEMBRANE PROTEIN TVP38-RELATED"/>
    <property type="match status" value="1"/>
</dbReference>
<dbReference type="PANTHER" id="PTHR12677">
    <property type="entry name" value="GOLGI APPARATUS MEMBRANE PROTEIN TVP38-RELATED"/>
    <property type="match status" value="1"/>
</dbReference>
<dbReference type="EMBL" id="CAJNBJ010000019">
    <property type="protein sequence ID" value="CAE6793428.1"/>
    <property type="molecule type" value="Genomic_DNA"/>
</dbReference>
<keyword evidence="9" id="KW-1185">Reference proteome</keyword>
<keyword evidence="3 6" id="KW-0812">Transmembrane</keyword>
<evidence type="ECO:0000256" key="2">
    <source>
        <dbReference type="ARBA" id="ARBA00022475"/>
    </source>
</evidence>
<evidence type="ECO:0000256" key="5">
    <source>
        <dbReference type="ARBA" id="ARBA00023136"/>
    </source>
</evidence>
<dbReference type="InterPro" id="IPR015414">
    <property type="entry name" value="TMEM64"/>
</dbReference>
<protein>
    <recommendedName>
        <fullName evidence="6">TVP38/TMEM64 family membrane protein</fullName>
    </recommendedName>
</protein>
<accession>A0ABM8S7R1</accession>
<dbReference type="Proteomes" id="UP000675880">
    <property type="component" value="Unassembled WGS sequence"/>
</dbReference>
<dbReference type="RefSeq" id="WP_213043969.1">
    <property type="nucleotide sequence ID" value="NZ_CAJNBJ010000019.1"/>
</dbReference>
<evidence type="ECO:0000256" key="1">
    <source>
        <dbReference type="ARBA" id="ARBA00004651"/>
    </source>
</evidence>
<proteinExistence type="inferred from homology"/>
<keyword evidence="4 6" id="KW-1133">Transmembrane helix</keyword>
<comment type="caution">
    <text evidence="8">The sequence shown here is derived from an EMBL/GenBank/DDBJ whole genome shotgun (WGS) entry which is preliminary data.</text>
</comment>
<dbReference type="InterPro" id="IPR032816">
    <property type="entry name" value="VTT_dom"/>
</dbReference>
<evidence type="ECO:0000313" key="9">
    <source>
        <dbReference type="Proteomes" id="UP000675880"/>
    </source>
</evidence>
<evidence type="ECO:0000256" key="6">
    <source>
        <dbReference type="RuleBase" id="RU366058"/>
    </source>
</evidence>